<dbReference type="RefSeq" id="WP_349153919.1">
    <property type="nucleotide sequence ID" value="NZ_DAWDAH010000005.1"/>
</dbReference>
<dbReference type="PANTHER" id="PTHR11692:SF0">
    <property type="entry name" value="BIFUNCTIONAL PURINE BIOSYNTHESIS PROTEIN ATIC"/>
    <property type="match status" value="1"/>
</dbReference>
<dbReference type="GO" id="GO:0004643">
    <property type="term" value="F:phosphoribosylaminoimidazolecarboxamide formyltransferase activity"/>
    <property type="evidence" value="ECO:0007669"/>
    <property type="project" value="UniProtKB-EC"/>
</dbReference>
<organism evidence="1 2">
    <name type="scientific">[Lactobacillus] rogosae</name>
    <dbReference type="NCBI Taxonomy" id="706562"/>
    <lineage>
        <taxon>Bacteria</taxon>
        <taxon>Bacillati</taxon>
        <taxon>Bacillota</taxon>
        <taxon>Clostridia</taxon>
        <taxon>Lachnospirales</taxon>
        <taxon>Lachnospiraceae</taxon>
        <taxon>Lachnospira</taxon>
    </lineage>
</organism>
<dbReference type="Pfam" id="PF01808">
    <property type="entry name" value="AICARFT_IMPCHas"/>
    <property type="match status" value="1"/>
</dbReference>
<dbReference type="Gene3D" id="3.40.140.20">
    <property type="match status" value="2"/>
</dbReference>
<dbReference type="InterPro" id="IPR024051">
    <property type="entry name" value="AICAR_Tfase_dup_dom_sf"/>
</dbReference>
<dbReference type="InterPro" id="IPR016193">
    <property type="entry name" value="Cytidine_deaminase-like"/>
</dbReference>
<proteinExistence type="predicted"/>
<name>A0ABV1BYM2_9FIRM</name>
<comment type="caution">
    <text evidence="1">The sequence shown here is derived from an EMBL/GenBank/DDBJ whole genome shotgun (WGS) entry which is preliminary data.</text>
</comment>
<evidence type="ECO:0000313" key="1">
    <source>
        <dbReference type="EMBL" id="MEQ2380664.1"/>
    </source>
</evidence>
<keyword evidence="2" id="KW-1185">Reference proteome</keyword>
<dbReference type="NCBIfam" id="NF005492">
    <property type="entry name" value="PRK07106.1"/>
    <property type="match status" value="1"/>
</dbReference>
<gene>
    <name evidence="1" type="ORF">WMO14_12445</name>
</gene>
<sequence>MNEFQLKYGCNPNQKPSRIFMEDGSGLPVEILNGRPGYINFLDAFNGYQLVKELKEATGLPAATSFKHVSPAGAAVGLPLSEVEKKIYWVDESIGELSPLACAYARARGADRMSSFGDFISLSDECDASTAKLIQHEVSDGIIAPGFTDEALEILKGKKKGNYNIIKIDPSYRPAPVERKQVYGVTFEQGRNEFKINEELLENVVTENKEIPKQAKIDLIIALITLKYTQSNSVCYAKNGQAIGIGAGQQSRIHCTRLAGQKADNWYLRQNPKVLELPFKEGVGRADRDNAIDLYIGDEYMDILEDGAWERVFTEKPEAFTKEEKRVWLDGNTNVALGSDAFFPFGDNIERAYKSGVKYIAQPGGSIRDDNVIETCNKRGIAMCFTGMRLFHH</sequence>
<dbReference type="InterPro" id="IPR024050">
    <property type="entry name" value="AICAR_Tfase_insert_dom_sf"/>
</dbReference>
<reference evidence="1 2" key="1">
    <citation type="submission" date="2024-03" db="EMBL/GenBank/DDBJ databases">
        <title>Human intestinal bacterial collection.</title>
        <authorList>
            <person name="Pauvert C."/>
            <person name="Hitch T.C.A."/>
            <person name="Clavel T."/>
        </authorList>
    </citation>
    <scope>NUCLEOTIDE SEQUENCE [LARGE SCALE GENOMIC DNA]</scope>
    <source>
        <strain evidence="1 2">CLA-AA-H255</strain>
    </source>
</reference>
<dbReference type="EMBL" id="JBBMER010000012">
    <property type="protein sequence ID" value="MEQ2380664.1"/>
    <property type="molecule type" value="Genomic_DNA"/>
</dbReference>
<accession>A0ABV1BYM2</accession>
<dbReference type="SMART" id="SM00798">
    <property type="entry name" value="AICARFT_IMPCHas"/>
    <property type="match status" value="1"/>
</dbReference>
<dbReference type="Gene3D" id="1.10.287.440">
    <property type="match status" value="1"/>
</dbReference>
<protein>
    <submittedName>
        <fullName evidence="1">Phosphoribosylaminoimidazolecarboxamide formyltransferase</fullName>
        <ecNumber evidence="1">2.1.2.3</ecNumber>
    </submittedName>
</protein>
<evidence type="ECO:0000313" key="2">
    <source>
        <dbReference type="Proteomes" id="UP001442364"/>
    </source>
</evidence>
<dbReference type="PANTHER" id="PTHR11692">
    <property type="entry name" value="BIFUNCTIONAL PURINE BIOSYNTHESIS PROTEIN PURH"/>
    <property type="match status" value="1"/>
</dbReference>
<keyword evidence="1" id="KW-0808">Transferase</keyword>
<dbReference type="Proteomes" id="UP001442364">
    <property type="component" value="Unassembled WGS sequence"/>
</dbReference>
<dbReference type="InterPro" id="IPR002695">
    <property type="entry name" value="PurH-like"/>
</dbReference>
<dbReference type="EC" id="2.1.2.3" evidence="1"/>
<dbReference type="SUPFAM" id="SSF53927">
    <property type="entry name" value="Cytidine deaminase-like"/>
    <property type="match status" value="1"/>
</dbReference>